<dbReference type="InterPro" id="IPR001962">
    <property type="entry name" value="Asn_synthase"/>
</dbReference>
<dbReference type="CDD" id="cd00712">
    <property type="entry name" value="AsnB"/>
    <property type="match status" value="1"/>
</dbReference>
<sequence>MCGIAGIFGRPDRALLERMTQRIKHRGPDGQGTSLVGQAGLGSTRLSLVDFAGGAQPMSGEGGLTLVFNGELYNHEAVRRGLEREGQSFRTRGDTEVLLHGLERRGLACLEDIEGMFAFAVSDGERLTLARDAFGIKPLYYALVDGGRRLLFASELKALLVDPALSRELDRAALFEWATFRFLLGERTLFKNVRQVPPGGTLEVSRRPDGMLELRPGHHSAPRPLTLPASEEERVALLIERLTSSVRQQHVADHPVGLFLSGGVDSSLLSALLAREGVQRLHTFSLADDAEHLDLEVSRRLAERLGTTHHEYVFSAAELLESLPRAICALEGPAEPTIVESAAQHIRHHVKAVLCGDGADELFAGYMTHATPGPWVKACAENYNRMIRTGEVPADECASTKATLRKLVTPQSEAAREAFYRFFLEGQLTDGHLRVWDLGSMASGLEVRVPYLDRGIRDLALSLPWEQRIRGRTCKALLRAAARKVLPESMAAEIVERPKLAAPSAVRRTAEELNRVAREMLPAEGLTRHSLHRYCAAPAQRLLLDLFVYLFVGHGGALPQGFRWKELYTEHRRELEAALEEAAGSASAPRATAG</sequence>
<dbReference type="EMBL" id="BTTX01000002">
    <property type="protein sequence ID" value="GMU06310.1"/>
    <property type="molecule type" value="Genomic_DNA"/>
</dbReference>
<dbReference type="InterPro" id="IPR029055">
    <property type="entry name" value="Ntn_hydrolases_N"/>
</dbReference>
<comment type="pathway">
    <text evidence="1">Amino-acid biosynthesis; L-asparagine biosynthesis; L-asparagine from L-aspartate (L-Gln route): step 1/1.</text>
</comment>
<dbReference type="InterPro" id="IPR017932">
    <property type="entry name" value="GATase_2_dom"/>
</dbReference>
<protein>
    <recommendedName>
        <fullName evidence="3">asparagine synthase (glutamine-hydrolyzing)</fullName>
        <ecNumber evidence="3">6.3.5.4</ecNumber>
    </recommendedName>
</protein>
<evidence type="ECO:0000256" key="7">
    <source>
        <dbReference type="ARBA" id="ARBA00048741"/>
    </source>
</evidence>
<dbReference type="RefSeq" id="WP_338277110.1">
    <property type="nucleotide sequence ID" value="NZ_BTTX01000002.1"/>
</dbReference>
<dbReference type="Pfam" id="PF13537">
    <property type="entry name" value="GATase_7"/>
    <property type="match status" value="1"/>
</dbReference>
<evidence type="ECO:0000256" key="4">
    <source>
        <dbReference type="ARBA" id="ARBA00022741"/>
    </source>
</evidence>
<reference evidence="9 10" key="1">
    <citation type="journal article" date="2024" name="Arch. Microbiol.">
        <title>Corallococcus caeni sp. nov., a novel myxobacterium isolated from activated sludge.</title>
        <authorList>
            <person name="Tomita S."/>
            <person name="Nakai R."/>
            <person name="Kuroda K."/>
            <person name="Kurashita H."/>
            <person name="Hatamoto M."/>
            <person name="Yamaguchi T."/>
            <person name="Narihiro T."/>
        </authorList>
    </citation>
    <scope>NUCLEOTIDE SEQUENCE [LARGE SCALE GENOMIC DNA]</scope>
    <source>
        <strain evidence="9 10">NO1</strain>
    </source>
</reference>
<evidence type="ECO:0000256" key="1">
    <source>
        <dbReference type="ARBA" id="ARBA00005187"/>
    </source>
</evidence>
<dbReference type="CDD" id="cd01991">
    <property type="entry name" value="Asn_synthase_B_C"/>
    <property type="match status" value="1"/>
</dbReference>
<dbReference type="SUPFAM" id="SSF56235">
    <property type="entry name" value="N-terminal nucleophile aminohydrolases (Ntn hydrolases)"/>
    <property type="match status" value="1"/>
</dbReference>
<evidence type="ECO:0000259" key="8">
    <source>
        <dbReference type="PROSITE" id="PS51278"/>
    </source>
</evidence>
<dbReference type="EC" id="6.3.5.4" evidence="3"/>
<comment type="similarity">
    <text evidence="2">Belongs to the asparagine synthetase family.</text>
</comment>
<dbReference type="Proteomes" id="UP001342631">
    <property type="component" value="Unassembled WGS sequence"/>
</dbReference>
<dbReference type="SUPFAM" id="SSF52402">
    <property type="entry name" value="Adenine nucleotide alpha hydrolases-like"/>
    <property type="match status" value="1"/>
</dbReference>
<keyword evidence="4" id="KW-0547">Nucleotide-binding</keyword>
<dbReference type="NCBIfam" id="TIGR01536">
    <property type="entry name" value="asn_synth_AEB"/>
    <property type="match status" value="1"/>
</dbReference>
<dbReference type="PROSITE" id="PS51278">
    <property type="entry name" value="GATASE_TYPE_2"/>
    <property type="match status" value="1"/>
</dbReference>
<organism evidence="9 10">
    <name type="scientific">Corallococcus caeni</name>
    <dbReference type="NCBI Taxonomy" id="3082388"/>
    <lineage>
        <taxon>Bacteria</taxon>
        <taxon>Pseudomonadati</taxon>
        <taxon>Myxococcota</taxon>
        <taxon>Myxococcia</taxon>
        <taxon>Myxococcales</taxon>
        <taxon>Cystobacterineae</taxon>
        <taxon>Myxococcaceae</taxon>
        <taxon>Corallococcus</taxon>
    </lineage>
</organism>
<proteinExistence type="inferred from homology"/>
<dbReference type="InterPro" id="IPR014729">
    <property type="entry name" value="Rossmann-like_a/b/a_fold"/>
</dbReference>
<comment type="catalytic activity">
    <reaction evidence="7">
        <text>L-aspartate + L-glutamine + ATP + H2O = L-asparagine + L-glutamate + AMP + diphosphate + H(+)</text>
        <dbReference type="Rhea" id="RHEA:12228"/>
        <dbReference type="ChEBI" id="CHEBI:15377"/>
        <dbReference type="ChEBI" id="CHEBI:15378"/>
        <dbReference type="ChEBI" id="CHEBI:29985"/>
        <dbReference type="ChEBI" id="CHEBI:29991"/>
        <dbReference type="ChEBI" id="CHEBI:30616"/>
        <dbReference type="ChEBI" id="CHEBI:33019"/>
        <dbReference type="ChEBI" id="CHEBI:58048"/>
        <dbReference type="ChEBI" id="CHEBI:58359"/>
        <dbReference type="ChEBI" id="CHEBI:456215"/>
        <dbReference type="EC" id="6.3.5.4"/>
    </reaction>
</comment>
<keyword evidence="6" id="KW-0315">Glutamine amidotransferase</keyword>
<dbReference type="Gene3D" id="3.60.20.10">
    <property type="entry name" value="Glutamine Phosphoribosylpyrophosphate, subunit 1, domain 1"/>
    <property type="match status" value="1"/>
</dbReference>
<accession>A0ABQ6QQL8</accession>
<comment type="caution">
    <text evidence="9">The sequence shown here is derived from an EMBL/GenBank/DDBJ whole genome shotgun (WGS) entry which is preliminary data.</text>
</comment>
<dbReference type="InterPro" id="IPR006426">
    <property type="entry name" value="Asn_synth_AEB"/>
</dbReference>
<dbReference type="InterPro" id="IPR033738">
    <property type="entry name" value="AsnB_N"/>
</dbReference>
<keyword evidence="10" id="KW-1185">Reference proteome</keyword>
<feature type="domain" description="Glutamine amidotransferase type-2" evidence="8">
    <location>
        <begin position="2"/>
        <end position="207"/>
    </location>
</feature>
<dbReference type="PANTHER" id="PTHR43284:SF1">
    <property type="entry name" value="ASPARAGINE SYNTHETASE"/>
    <property type="match status" value="1"/>
</dbReference>
<evidence type="ECO:0000256" key="6">
    <source>
        <dbReference type="ARBA" id="ARBA00022962"/>
    </source>
</evidence>
<evidence type="ECO:0000313" key="9">
    <source>
        <dbReference type="EMBL" id="GMU06310.1"/>
    </source>
</evidence>
<gene>
    <name evidence="9" type="primary">asnB_2</name>
    <name evidence="9" type="ORF">ASNO1_25630</name>
</gene>
<evidence type="ECO:0000256" key="5">
    <source>
        <dbReference type="ARBA" id="ARBA00022840"/>
    </source>
</evidence>
<dbReference type="Gene3D" id="3.40.50.620">
    <property type="entry name" value="HUPs"/>
    <property type="match status" value="1"/>
</dbReference>
<dbReference type="Pfam" id="PF00733">
    <property type="entry name" value="Asn_synthase"/>
    <property type="match status" value="1"/>
</dbReference>
<evidence type="ECO:0000256" key="3">
    <source>
        <dbReference type="ARBA" id="ARBA00012737"/>
    </source>
</evidence>
<keyword evidence="5" id="KW-0067">ATP-binding</keyword>
<evidence type="ECO:0000256" key="2">
    <source>
        <dbReference type="ARBA" id="ARBA00005752"/>
    </source>
</evidence>
<evidence type="ECO:0000313" key="10">
    <source>
        <dbReference type="Proteomes" id="UP001342631"/>
    </source>
</evidence>
<dbReference type="PANTHER" id="PTHR43284">
    <property type="entry name" value="ASPARAGINE SYNTHETASE (GLUTAMINE-HYDROLYZING)"/>
    <property type="match status" value="1"/>
</dbReference>
<name>A0ABQ6QQL8_9BACT</name>
<dbReference type="PIRSF" id="PIRSF001589">
    <property type="entry name" value="Asn_synthetase_glu-h"/>
    <property type="match status" value="1"/>
</dbReference>
<dbReference type="InterPro" id="IPR051786">
    <property type="entry name" value="ASN_synthetase/amidase"/>
</dbReference>